<dbReference type="InterPro" id="IPR036890">
    <property type="entry name" value="HATPase_C_sf"/>
</dbReference>
<dbReference type="PRINTS" id="PR00344">
    <property type="entry name" value="BCTRLSENSOR"/>
</dbReference>
<dbReference type="Proteomes" id="UP001267710">
    <property type="component" value="Unassembled WGS sequence"/>
</dbReference>
<feature type="transmembrane region" description="Helical" evidence="7">
    <location>
        <begin position="144"/>
        <end position="162"/>
    </location>
</feature>
<dbReference type="InterPro" id="IPR003594">
    <property type="entry name" value="HATPase_dom"/>
</dbReference>
<dbReference type="PROSITE" id="PS50109">
    <property type="entry name" value="HIS_KIN"/>
    <property type="match status" value="1"/>
</dbReference>
<dbReference type="Pfam" id="PF00512">
    <property type="entry name" value="HisKA"/>
    <property type="match status" value="1"/>
</dbReference>
<dbReference type="EC" id="2.7.13.3" evidence="2"/>
<evidence type="ECO:0000259" key="9">
    <source>
        <dbReference type="PROSITE" id="PS50110"/>
    </source>
</evidence>
<dbReference type="InterPro" id="IPR005467">
    <property type="entry name" value="His_kinase_dom"/>
</dbReference>
<evidence type="ECO:0000256" key="6">
    <source>
        <dbReference type="PROSITE-ProRule" id="PRU00169"/>
    </source>
</evidence>
<dbReference type="CDD" id="cd00156">
    <property type="entry name" value="REC"/>
    <property type="match status" value="1"/>
</dbReference>
<keyword evidence="7" id="KW-0812">Transmembrane</keyword>
<accession>A0ABU1IAC2</accession>
<name>A0ABU1IAC2_9BURK</name>
<keyword evidence="3 6" id="KW-0597">Phosphoprotein</keyword>
<evidence type="ECO:0000256" key="4">
    <source>
        <dbReference type="ARBA" id="ARBA00022679"/>
    </source>
</evidence>
<reference evidence="10 11" key="1">
    <citation type="submission" date="2023-08" db="EMBL/GenBank/DDBJ databases">
        <title>Functional and genomic diversity of the sorghum phyllosphere microbiome.</title>
        <authorList>
            <person name="Shade A."/>
        </authorList>
    </citation>
    <scope>NUCLEOTIDE SEQUENCE [LARGE SCALE GENOMIC DNA]</scope>
    <source>
        <strain evidence="10 11">SORGH_AS_0335</strain>
    </source>
</reference>
<dbReference type="InterPro" id="IPR036097">
    <property type="entry name" value="HisK_dim/P_sf"/>
</dbReference>
<dbReference type="InterPro" id="IPR011006">
    <property type="entry name" value="CheY-like_superfamily"/>
</dbReference>
<evidence type="ECO:0000259" key="8">
    <source>
        <dbReference type="PROSITE" id="PS50109"/>
    </source>
</evidence>
<keyword evidence="4" id="KW-0808">Transferase</keyword>
<proteinExistence type="predicted"/>
<keyword evidence="7" id="KW-0472">Membrane</keyword>
<feature type="transmembrane region" description="Helical" evidence="7">
    <location>
        <begin position="78"/>
        <end position="95"/>
    </location>
</feature>
<keyword evidence="11" id="KW-1185">Reference proteome</keyword>
<dbReference type="Gene3D" id="3.30.565.10">
    <property type="entry name" value="Histidine kinase-like ATPase, C-terminal domain"/>
    <property type="match status" value="1"/>
</dbReference>
<evidence type="ECO:0000313" key="10">
    <source>
        <dbReference type="EMBL" id="MDR6214155.1"/>
    </source>
</evidence>
<evidence type="ECO:0000256" key="5">
    <source>
        <dbReference type="ARBA" id="ARBA00022777"/>
    </source>
</evidence>
<dbReference type="SMART" id="SM00387">
    <property type="entry name" value="HATPase_c"/>
    <property type="match status" value="1"/>
</dbReference>
<keyword evidence="5" id="KW-0418">Kinase</keyword>
<evidence type="ECO:0000256" key="3">
    <source>
        <dbReference type="ARBA" id="ARBA00022553"/>
    </source>
</evidence>
<comment type="caution">
    <text evidence="10">The sequence shown here is derived from an EMBL/GenBank/DDBJ whole genome shotgun (WGS) entry which is preliminary data.</text>
</comment>
<dbReference type="EMBL" id="JAVIZX010000001">
    <property type="protein sequence ID" value="MDR6214155.1"/>
    <property type="molecule type" value="Genomic_DNA"/>
</dbReference>
<dbReference type="InterPro" id="IPR003661">
    <property type="entry name" value="HisK_dim/P_dom"/>
</dbReference>
<sequence>MLNAPDSRYPDSRFAESRLPDAAPEVHSPQVLMDLSARRQLLHSFASRGGTSEIPAIVIPGVLTWLYVRTGAPAGPMLAWWGSFLVFATVLWLLQRRFHRDAALSDAAVVSRWERIFQTLAGLDGMFWALPILLTQGAPQEFRLIVYLVICAVIASGTTFLAPQPRIFVPFFLAAYGPTLAAVVWYFPERWQAMLALVALYGAVILRHAWGSRRFVVQQVERERERQQLAEGYRLAKEQAERALEDKNRFISTTSHDLRQPLHAMGLLVETAQQRNADAQLAPVLRDVQECVRSLSFMFNALLDLSRLESGSFVARREDVRVRAVFEDVATVFAPDAAMRGLRLRLFLPRHREPCVRADPALLRQMVFNLAQNALRYTRSGGVLIGVRQRQGQWRIEVWDTGAGVAQEDRHRVYAPYFRGVQAAQGAEGHGLGLAVVARSARLIGAEYGFESTSGRGSCFWLNVLAAPDAVAAAVPAAGPGTPLPPPPPPAASTRVQSLAGDCLLVEDDPQVASALAQLLQSWGLRVETAASGPEALAWLDRGFAPDAILCDQRLAAGESGFAVLQALLERCGHARGAMVSADQGRIPELQQAEEEGYLVFRKPLAPDALHAVLTRWLEAARRTSALS</sequence>
<dbReference type="SMART" id="SM00388">
    <property type="entry name" value="HisKA"/>
    <property type="match status" value="1"/>
</dbReference>
<evidence type="ECO:0000256" key="2">
    <source>
        <dbReference type="ARBA" id="ARBA00012438"/>
    </source>
</evidence>
<feature type="modified residue" description="4-aspartylphosphate" evidence="6">
    <location>
        <position position="552"/>
    </location>
</feature>
<dbReference type="PROSITE" id="PS50110">
    <property type="entry name" value="RESPONSE_REGULATORY"/>
    <property type="match status" value="1"/>
</dbReference>
<dbReference type="Gene3D" id="1.10.287.130">
    <property type="match status" value="1"/>
</dbReference>
<dbReference type="PANTHER" id="PTHR43047">
    <property type="entry name" value="TWO-COMPONENT HISTIDINE PROTEIN KINASE"/>
    <property type="match status" value="1"/>
</dbReference>
<dbReference type="SUPFAM" id="SSF47384">
    <property type="entry name" value="Homodimeric domain of signal transducing histidine kinase"/>
    <property type="match status" value="1"/>
</dbReference>
<comment type="catalytic activity">
    <reaction evidence="1">
        <text>ATP + protein L-histidine = ADP + protein N-phospho-L-histidine.</text>
        <dbReference type="EC" id="2.7.13.3"/>
    </reaction>
</comment>
<organism evidence="10 11">
    <name type="scientific">Paracidovorax wautersii</name>
    <dbReference type="NCBI Taxonomy" id="1177982"/>
    <lineage>
        <taxon>Bacteria</taxon>
        <taxon>Pseudomonadati</taxon>
        <taxon>Pseudomonadota</taxon>
        <taxon>Betaproteobacteria</taxon>
        <taxon>Burkholderiales</taxon>
        <taxon>Comamonadaceae</taxon>
        <taxon>Paracidovorax</taxon>
    </lineage>
</organism>
<feature type="transmembrane region" description="Helical" evidence="7">
    <location>
        <begin position="193"/>
        <end position="210"/>
    </location>
</feature>
<dbReference type="SMART" id="SM00448">
    <property type="entry name" value="REC"/>
    <property type="match status" value="1"/>
</dbReference>
<evidence type="ECO:0000256" key="7">
    <source>
        <dbReference type="SAM" id="Phobius"/>
    </source>
</evidence>
<feature type="transmembrane region" description="Helical" evidence="7">
    <location>
        <begin position="167"/>
        <end position="187"/>
    </location>
</feature>
<feature type="domain" description="Histidine kinase" evidence="8">
    <location>
        <begin position="253"/>
        <end position="468"/>
    </location>
</feature>
<protein>
    <recommendedName>
        <fullName evidence="2">histidine kinase</fullName>
        <ecNumber evidence="2">2.7.13.3</ecNumber>
    </recommendedName>
</protein>
<dbReference type="SUPFAM" id="SSF52172">
    <property type="entry name" value="CheY-like"/>
    <property type="match status" value="1"/>
</dbReference>
<feature type="transmembrane region" description="Helical" evidence="7">
    <location>
        <begin position="45"/>
        <end position="66"/>
    </location>
</feature>
<gene>
    <name evidence="10" type="ORF">QE399_001844</name>
</gene>
<dbReference type="InterPro" id="IPR001789">
    <property type="entry name" value="Sig_transdc_resp-reg_receiver"/>
</dbReference>
<dbReference type="SUPFAM" id="SSF55874">
    <property type="entry name" value="ATPase domain of HSP90 chaperone/DNA topoisomerase II/histidine kinase"/>
    <property type="match status" value="1"/>
</dbReference>
<feature type="domain" description="Response regulatory" evidence="9">
    <location>
        <begin position="502"/>
        <end position="618"/>
    </location>
</feature>
<dbReference type="Gene3D" id="3.40.50.2300">
    <property type="match status" value="1"/>
</dbReference>
<evidence type="ECO:0000256" key="1">
    <source>
        <dbReference type="ARBA" id="ARBA00000085"/>
    </source>
</evidence>
<dbReference type="Pfam" id="PF00072">
    <property type="entry name" value="Response_reg"/>
    <property type="match status" value="1"/>
</dbReference>
<evidence type="ECO:0000313" key="11">
    <source>
        <dbReference type="Proteomes" id="UP001267710"/>
    </source>
</evidence>
<dbReference type="Pfam" id="PF02518">
    <property type="entry name" value="HATPase_c"/>
    <property type="match status" value="1"/>
</dbReference>
<dbReference type="InterPro" id="IPR004358">
    <property type="entry name" value="Sig_transdc_His_kin-like_C"/>
</dbReference>
<dbReference type="CDD" id="cd00082">
    <property type="entry name" value="HisKA"/>
    <property type="match status" value="1"/>
</dbReference>
<dbReference type="RefSeq" id="WP_309828172.1">
    <property type="nucleotide sequence ID" value="NZ_JAVIZX010000001.1"/>
</dbReference>
<keyword evidence="7" id="KW-1133">Transmembrane helix</keyword>
<dbReference type="PANTHER" id="PTHR43047:SF9">
    <property type="entry name" value="HISTIDINE KINASE"/>
    <property type="match status" value="1"/>
</dbReference>